<dbReference type="Gene3D" id="3.40.630.30">
    <property type="match status" value="1"/>
</dbReference>
<dbReference type="InterPro" id="IPR007817">
    <property type="entry name" value="Isocyanide_synthase_DIT1"/>
</dbReference>
<dbReference type="Pfam" id="PF05141">
    <property type="entry name" value="DIT1_PvcA"/>
    <property type="match status" value="1"/>
</dbReference>
<dbReference type="SUPFAM" id="SSF55729">
    <property type="entry name" value="Acyl-CoA N-acyltransferases (Nat)"/>
    <property type="match status" value="1"/>
</dbReference>
<evidence type="ECO:0000259" key="1">
    <source>
        <dbReference type="PROSITE" id="PS51186"/>
    </source>
</evidence>
<dbReference type="GO" id="GO:0016747">
    <property type="term" value="F:acyltransferase activity, transferring groups other than amino-acyl groups"/>
    <property type="evidence" value="ECO:0007669"/>
    <property type="project" value="InterPro"/>
</dbReference>
<keyword evidence="2" id="KW-0808">Transferase</keyword>
<proteinExistence type="predicted"/>
<evidence type="ECO:0000313" key="2">
    <source>
        <dbReference type="EMBL" id="MBB5266393.1"/>
    </source>
</evidence>
<gene>
    <name evidence="2" type="ORF">HNP82_003550</name>
</gene>
<dbReference type="Proteomes" id="UP000543642">
    <property type="component" value="Unassembled WGS sequence"/>
</dbReference>
<accession>A0A7W8M6J4</accession>
<protein>
    <submittedName>
        <fullName evidence="2">Pyoverdine/dityrosine biosynthesis protein Dit1/RimJ/RimL family protein N-acetyltransferase</fullName>
    </submittedName>
</protein>
<dbReference type="PANTHER" id="PTHR37285">
    <property type="entry name" value="SPORE WALL MATURATION PROTEIN DIT1"/>
    <property type="match status" value="1"/>
</dbReference>
<dbReference type="CDD" id="cd04301">
    <property type="entry name" value="NAT_SF"/>
    <property type="match status" value="1"/>
</dbReference>
<dbReference type="RefSeq" id="WP_183776786.1">
    <property type="nucleotide sequence ID" value="NZ_JACHFW010000034.1"/>
</dbReference>
<feature type="domain" description="N-acetyltransferase" evidence="1">
    <location>
        <begin position="474"/>
        <end position="628"/>
    </location>
</feature>
<evidence type="ECO:0000313" key="3">
    <source>
        <dbReference type="Proteomes" id="UP000543642"/>
    </source>
</evidence>
<sequence>MADNYSIVEPLGNRYGNSKLERYWKGFEGKYGLRTSRIIQFDPYASMSRCPVKYILEKFELCQDTPDEKWIEDNLKIFIREEAMRAAGDMPQNFPPKIDGDIFLPDEYLESFLYNSEWENLLKMELPKDDSYSEMARCIYGLLCNPQIGSSRNATNNDKDTFINRVLPLLEQKKRLLFILPGFPFKDQNRFRVPYDASCIDFSEISFLIRLHNLIQALYQVHPFGAEALVLSDGRLYQDIFYIESKDVEDYQWRLHDFRNKLNIQGDVSIIDLKELIERADESGEISKIIKYIEKVISDRFKNKDFFQGLVQGMKWNMNSRKLLEGYSDIDAWSILRNNRNDIKNDLLEAWDWYQKIAEEAAVKYAATNLMLKWTDLLQKFFPESIRCTVHPKENQFALAMNYAWNGVAWSEKWPKNIKDISTVPFYTLEDHKIKLVRFRSNHYPCFFTEESYDQILDYAKNVLKADGWNVDNIFGREFSIYDLNEFVELGRGDENFAWERQKMSDEYYKTLLQFRISHYKKYGFGVHAIFAEGHLIGQMGLQVLDEQKKQLEYVIFLGKDYTQKGIGTKLLKYLFDRCKDEGIETIYGVIRSDNDISKHIVNKFGGRMIKTMAHYHQTGILYEIKLK</sequence>
<organism evidence="2 3">
    <name type="scientific">Catenibacillus scindens</name>
    <dbReference type="NCBI Taxonomy" id="673271"/>
    <lineage>
        <taxon>Bacteria</taxon>
        <taxon>Bacillati</taxon>
        <taxon>Bacillota</taxon>
        <taxon>Clostridia</taxon>
        <taxon>Lachnospirales</taxon>
        <taxon>Lachnospiraceae</taxon>
        <taxon>Catenibacillus</taxon>
    </lineage>
</organism>
<dbReference type="EMBL" id="JACHFW010000034">
    <property type="protein sequence ID" value="MBB5266393.1"/>
    <property type="molecule type" value="Genomic_DNA"/>
</dbReference>
<dbReference type="InterPro" id="IPR016181">
    <property type="entry name" value="Acyl_CoA_acyltransferase"/>
</dbReference>
<dbReference type="Pfam" id="PF13302">
    <property type="entry name" value="Acetyltransf_3"/>
    <property type="match status" value="1"/>
</dbReference>
<comment type="caution">
    <text evidence="2">The sequence shown here is derived from an EMBL/GenBank/DDBJ whole genome shotgun (WGS) entry which is preliminary data.</text>
</comment>
<dbReference type="PROSITE" id="PS51186">
    <property type="entry name" value="GNAT"/>
    <property type="match status" value="1"/>
</dbReference>
<name>A0A7W8M6J4_9FIRM</name>
<keyword evidence="3" id="KW-1185">Reference proteome</keyword>
<dbReference type="PANTHER" id="PTHR37285:SF5">
    <property type="entry name" value="SPORE WALL MATURATION PROTEIN DIT1"/>
    <property type="match status" value="1"/>
</dbReference>
<dbReference type="AlphaFoldDB" id="A0A7W8M6J4"/>
<reference evidence="2 3" key="1">
    <citation type="submission" date="2020-08" db="EMBL/GenBank/DDBJ databases">
        <title>Genomic Encyclopedia of Type Strains, Phase IV (KMG-IV): sequencing the most valuable type-strain genomes for metagenomic binning, comparative biology and taxonomic classification.</title>
        <authorList>
            <person name="Goeker M."/>
        </authorList>
    </citation>
    <scope>NUCLEOTIDE SEQUENCE [LARGE SCALE GENOMIC DNA]</scope>
    <source>
        <strain evidence="2 3">DSM 106146</strain>
    </source>
</reference>
<dbReference type="InterPro" id="IPR000182">
    <property type="entry name" value="GNAT_dom"/>
</dbReference>